<keyword evidence="4 7" id="KW-0812">Transmembrane</keyword>
<evidence type="ECO:0000313" key="9">
    <source>
        <dbReference type="EMBL" id="ORY27911.1"/>
    </source>
</evidence>
<dbReference type="InterPro" id="IPR005829">
    <property type="entry name" value="Sugar_transporter_CS"/>
</dbReference>
<dbReference type="Proteomes" id="UP000193986">
    <property type="component" value="Unassembled WGS sequence"/>
</dbReference>
<evidence type="ECO:0000256" key="2">
    <source>
        <dbReference type="ARBA" id="ARBA00010992"/>
    </source>
</evidence>
<feature type="transmembrane region" description="Helical" evidence="7">
    <location>
        <begin position="74"/>
        <end position="91"/>
    </location>
</feature>
<reference evidence="9 10" key="1">
    <citation type="submission" date="2016-07" db="EMBL/GenBank/DDBJ databases">
        <title>Pervasive Adenine N6-methylation of Active Genes in Fungi.</title>
        <authorList>
            <consortium name="DOE Joint Genome Institute"/>
            <person name="Mondo S.J."/>
            <person name="Dannebaum R.O."/>
            <person name="Kuo R.C."/>
            <person name="Labutti K."/>
            <person name="Haridas S."/>
            <person name="Kuo A."/>
            <person name="Salamov A."/>
            <person name="Ahrendt S.R."/>
            <person name="Lipzen A."/>
            <person name="Sullivan W."/>
            <person name="Andreopoulos W.B."/>
            <person name="Clum A."/>
            <person name="Lindquist E."/>
            <person name="Daum C."/>
            <person name="Ramamoorthy G.K."/>
            <person name="Gryganskyi A."/>
            <person name="Culley D."/>
            <person name="Magnuson J.K."/>
            <person name="James T.Y."/>
            <person name="O'Malley M.A."/>
            <person name="Stajich J.E."/>
            <person name="Spatafora J.W."/>
            <person name="Visel A."/>
            <person name="Grigoriev I.V."/>
        </authorList>
    </citation>
    <scope>NUCLEOTIDE SEQUENCE [LARGE SCALE GENOMIC DNA]</scope>
    <source>
        <strain evidence="9 10">68-887.2</strain>
    </source>
</reference>
<dbReference type="Pfam" id="PF00083">
    <property type="entry name" value="Sugar_tr"/>
    <property type="match status" value="1"/>
</dbReference>
<feature type="transmembrane region" description="Helical" evidence="7">
    <location>
        <begin position="450"/>
        <end position="468"/>
    </location>
</feature>
<dbReference type="InterPro" id="IPR005828">
    <property type="entry name" value="MFS_sugar_transport-like"/>
</dbReference>
<evidence type="ECO:0000256" key="3">
    <source>
        <dbReference type="ARBA" id="ARBA00022448"/>
    </source>
</evidence>
<keyword evidence="3" id="KW-0813">Transport</keyword>
<dbReference type="GO" id="GO:0005351">
    <property type="term" value="F:carbohydrate:proton symporter activity"/>
    <property type="evidence" value="ECO:0007669"/>
    <property type="project" value="TreeGrafter"/>
</dbReference>
<keyword evidence="5 7" id="KW-1133">Transmembrane helix</keyword>
<accession>A0A1Y2AZB1</accession>
<evidence type="ECO:0000259" key="8">
    <source>
        <dbReference type="PROSITE" id="PS50850"/>
    </source>
</evidence>
<dbReference type="InterPro" id="IPR036259">
    <property type="entry name" value="MFS_trans_sf"/>
</dbReference>
<feature type="transmembrane region" description="Helical" evidence="7">
    <location>
        <begin position="194"/>
        <end position="214"/>
    </location>
</feature>
<dbReference type="PROSITE" id="PS00216">
    <property type="entry name" value="SUGAR_TRANSPORT_1"/>
    <property type="match status" value="1"/>
</dbReference>
<feature type="transmembrane region" description="Helical" evidence="7">
    <location>
        <begin position="317"/>
        <end position="340"/>
    </location>
</feature>
<dbReference type="InParanoid" id="A0A1Y2AZB1"/>
<organism evidence="9 10">
    <name type="scientific">Naematelia encephala</name>
    <dbReference type="NCBI Taxonomy" id="71784"/>
    <lineage>
        <taxon>Eukaryota</taxon>
        <taxon>Fungi</taxon>
        <taxon>Dikarya</taxon>
        <taxon>Basidiomycota</taxon>
        <taxon>Agaricomycotina</taxon>
        <taxon>Tremellomycetes</taxon>
        <taxon>Tremellales</taxon>
        <taxon>Naemateliaceae</taxon>
        <taxon>Naematelia</taxon>
    </lineage>
</organism>
<feature type="transmembrane region" description="Helical" evidence="7">
    <location>
        <begin position="352"/>
        <end position="370"/>
    </location>
</feature>
<feature type="transmembrane region" description="Helical" evidence="7">
    <location>
        <begin position="283"/>
        <end position="305"/>
    </location>
</feature>
<comment type="subcellular location">
    <subcellularLocation>
        <location evidence="1">Membrane</location>
        <topology evidence="1">Multi-pass membrane protein</topology>
    </subcellularLocation>
</comment>
<dbReference type="PANTHER" id="PTHR48022">
    <property type="entry name" value="PLASTIDIC GLUCOSE TRANSPORTER 4"/>
    <property type="match status" value="1"/>
</dbReference>
<feature type="transmembrane region" description="Helical" evidence="7">
    <location>
        <begin position="125"/>
        <end position="150"/>
    </location>
</feature>
<dbReference type="AlphaFoldDB" id="A0A1Y2AZB1"/>
<protein>
    <submittedName>
        <fullName evidence="9">General substrate transporter</fullName>
    </submittedName>
</protein>
<feature type="transmembrane region" description="Helical" evidence="7">
    <location>
        <begin position="162"/>
        <end position="188"/>
    </location>
</feature>
<proteinExistence type="inferred from homology"/>
<dbReference type="FunFam" id="1.20.1250.20:FF:000134">
    <property type="entry name" value="MFS sugar transporter protein"/>
    <property type="match status" value="1"/>
</dbReference>
<evidence type="ECO:0000256" key="7">
    <source>
        <dbReference type="SAM" id="Phobius"/>
    </source>
</evidence>
<dbReference type="Gene3D" id="1.20.1250.20">
    <property type="entry name" value="MFS general substrate transporter like domains"/>
    <property type="match status" value="1"/>
</dbReference>
<keyword evidence="6 7" id="KW-0472">Membrane</keyword>
<dbReference type="InterPro" id="IPR050360">
    <property type="entry name" value="MFS_Sugar_Transporters"/>
</dbReference>
<gene>
    <name evidence="9" type="ORF">BCR39DRAFT_468840</name>
</gene>
<evidence type="ECO:0000256" key="5">
    <source>
        <dbReference type="ARBA" id="ARBA00022989"/>
    </source>
</evidence>
<dbReference type="GO" id="GO:0016020">
    <property type="term" value="C:membrane"/>
    <property type="evidence" value="ECO:0007669"/>
    <property type="project" value="UniProtKB-SubCell"/>
</dbReference>
<name>A0A1Y2AZB1_9TREE</name>
<evidence type="ECO:0000313" key="10">
    <source>
        <dbReference type="Proteomes" id="UP000193986"/>
    </source>
</evidence>
<feature type="transmembrane region" description="Helical" evidence="7">
    <location>
        <begin position="98"/>
        <end position="119"/>
    </location>
</feature>
<feature type="domain" description="Major facilitator superfamily (MFS) profile" evidence="8">
    <location>
        <begin position="30"/>
        <end position="472"/>
    </location>
</feature>
<feature type="transmembrane region" description="Helical" evidence="7">
    <location>
        <begin position="382"/>
        <end position="406"/>
    </location>
</feature>
<dbReference type="SUPFAM" id="SSF103473">
    <property type="entry name" value="MFS general substrate transporter"/>
    <property type="match status" value="1"/>
</dbReference>
<comment type="caution">
    <text evidence="9">The sequence shown here is derived from an EMBL/GenBank/DDBJ whole genome shotgun (WGS) entry which is preliminary data.</text>
</comment>
<evidence type="ECO:0000256" key="4">
    <source>
        <dbReference type="ARBA" id="ARBA00022692"/>
    </source>
</evidence>
<keyword evidence="10" id="KW-1185">Reference proteome</keyword>
<dbReference type="PROSITE" id="PS50850">
    <property type="entry name" value="MFS"/>
    <property type="match status" value="1"/>
</dbReference>
<evidence type="ECO:0000256" key="6">
    <source>
        <dbReference type="ARBA" id="ARBA00023136"/>
    </source>
</evidence>
<evidence type="ECO:0000256" key="1">
    <source>
        <dbReference type="ARBA" id="ARBA00004141"/>
    </source>
</evidence>
<sequence>MKRDAFRAIANNGSDLPWYKNKGLRQLNAGLAAVCMCMALNGYDGTLNSGFQAEKSWKSVVGNPSASALGLLNASYYICGWVTMPIAAFVADRWGRKICVQYTAMTNLIGTAIGCAAGAGGTSGYGMYIASRIIMGSGFSFAICVCPIMLQECPHPRQRTVVAGLFDTVYNIGAFLSSWVVFGCAYLGNNWSWRIPYLIHIPFAVTMSILILFIPESPRWLMRNGREDEARAFLVKFHANGAADDPLVNFQMEEMRFALEQELKYKQGTWKYIFGSKGNRHRVGCAVLIAICQGLSGTGIIAYYYSSILKLVGITDTTTVTGIGAGLTTFTFCCACVGLYLTQHIKRRTHLAIAWSMTICANIALIVSTQQYQKHKSPRAGIASVVFVWIYNGSFWLACGSLFFTYPVEVLSYSMRAKGMMVWGLTNKSLAIFSQYTNPVAIAALGWKWYCFYTAVLVVTGIALYFMIVETKGLTLEE</sequence>
<dbReference type="EMBL" id="MCFC01000035">
    <property type="protein sequence ID" value="ORY27911.1"/>
    <property type="molecule type" value="Genomic_DNA"/>
</dbReference>
<dbReference type="PANTHER" id="PTHR48022:SF64">
    <property type="entry name" value="MAJOR FACILITATOR SUPERFAMILY (MFS) PROFILE DOMAIN-CONTAINING PROTEIN"/>
    <property type="match status" value="1"/>
</dbReference>
<dbReference type="InterPro" id="IPR020846">
    <property type="entry name" value="MFS_dom"/>
</dbReference>
<comment type="similarity">
    <text evidence="2">Belongs to the major facilitator superfamily. Sugar transporter (TC 2.A.1.1) family.</text>
</comment>
<feature type="transmembrane region" description="Helical" evidence="7">
    <location>
        <begin position="27"/>
        <end position="43"/>
    </location>
</feature>
<dbReference type="OrthoDB" id="6133115at2759"/>